<reference evidence="2 3" key="1">
    <citation type="journal article" date="2016" name="Nat. Commun.">
        <title>Extremotolerant tardigrade genome and improved radiotolerance of human cultured cells by tardigrade-unique protein.</title>
        <authorList>
            <person name="Hashimoto T."/>
            <person name="Horikawa D.D."/>
            <person name="Saito Y."/>
            <person name="Kuwahara H."/>
            <person name="Kozuka-Hata H."/>
            <person name="Shin-I T."/>
            <person name="Minakuchi Y."/>
            <person name="Ohishi K."/>
            <person name="Motoyama A."/>
            <person name="Aizu T."/>
            <person name="Enomoto A."/>
            <person name="Kondo K."/>
            <person name="Tanaka S."/>
            <person name="Hara Y."/>
            <person name="Koshikawa S."/>
            <person name="Sagara H."/>
            <person name="Miura T."/>
            <person name="Yokobori S."/>
            <person name="Miyagawa K."/>
            <person name="Suzuki Y."/>
            <person name="Kubo T."/>
            <person name="Oyama M."/>
            <person name="Kohara Y."/>
            <person name="Fujiyama A."/>
            <person name="Arakawa K."/>
            <person name="Katayama T."/>
            <person name="Toyoda A."/>
            <person name="Kunieda T."/>
        </authorList>
    </citation>
    <scope>NUCLEOTIDE SEQUENCE [LARGE SCALE GENOMIC DNA]</scope>
    <source>
        <strain evidence="2 3">YOKOZUNA-1</strain>
    </source>
</reference>
<accession>A0A1D1WBJ8</accession>
<proteinExistence type="predicted"/>
<keyword evidence="1" id="KW-0732">Signal</keyword>
<dbReference type="AlphaFoldDB" id="A0A1D1WBJ8"/>
<evidence type="ECO:0000313" key="2">
    <source>
        <dbReference type="EMBL" id="GAV09049.1"/>
    </source>
</evidence>
<dbReference type="EMBL" id="BDGG01000020">
    <property type="protein sequence ID" value="GAV09049.1"/>
    <property type="molecule type" value="Genomic_DNA"/>
</dbReference>
<dbReference type="Proteomes" id="UP000186922">
    <property type="component" value="Unassembled WGS sequence"/>
</dbReference>
<name>A0A1D1WBJ8_RAMVA</name>
<evidence type="ECO:0000313" key="3">
    <source>
        <dbReference type="Proteomes" id="UP000186922"/>
    </source>
</evidence>
<feature type="signal peptide" evidence="1">
    <location>
        <begin position="1"/>
        <end position="21"/>
    </location>
</feature>
<gene>
    <name evidence="2" type="primary">RvY_18649-1</name>
    <name evidence="2" type="synonym">RvY_18649.1</name>
    <name evidence="2" type="ORF">RvY_18649</name>
</gene>
<evidence type="ECO:0000256" key="1">
    <source>
        <dbReference type="SAM" id="SignalP"/>
    </source>
</evidence>
<feature type="chain" id="PRO_5008899372" evidence="1">
    <location>
        <begin position="22"/>
        <end position="114"/>
    </location>
</feature>
<keyword evidence="3" id="KW-1185">Reference proteome</keyword>
<sequence>MDAFQLLLFYVVGITVRPCVGRTCDAKLVDYFPLSTESVQLVCSSLSEQPQIFINNHDPHYEKTEGCVVVSHFDQARSAYETILDCGYYLPATYDCRCQLDAHPVGVITKPPIN</sequence>
<protein>
    <submittedName>
        <fullName evidence="2">Uncharacterized protein</fullName>
    </submittedName>
</protein>
<organism evidence="2 3">
    <name type="scientific">Ramazzottius varieornatus</name>
    <name type="common">Water bear</name>
    <name type="synonym">Tardigrade</name>
    <dbReference type="NCBI Taxonomy" id="947166"/>
    <lineage>
        <taxon>Eukaryota</taxon>
        <taxon>Metazoa</taxon>
        <taxon>Ecdysozoa</taxon>
        <taxon>Tardigrada</taxon>
        <taxon>Eutardigrada</taxon>
        <taxon>Parachela</taxon>
        <taxon>Hypsibioidea</taxon>
        <taxon>Ramazzottiidae</taxon>
        <taxon>Ramazzottius</taxon>
    </lineage>
</organism>
<comment type="caution">
    <text evidence="2">The sequence shown here is derived from an EMBL/GenBank/DDBJ whole genome shotgun (WGS) entry which is preliminary data.</text>
</comment>